<dbReference type="AlphaFoldDB" id="E9HSL8"/>
<reference evidence="2 3" key="1">
    <citation type="journal article" date="2011" name="Science">
        <title>The ecoresponsive genome of Daphnia pulex.</title>
        <authorList>
            <person name="Colbourne J.K."/>
            <person name="Pfrender M.E."/>
            <person name="Gilbert D."/>
            <person name="Thomas W.K."/>
            <person name="Tucker A."/>
            <person name="Oakley T.H."/>
            <person name="Tokishita S."/>
            <person name="Aerts A."/>
            <person name="Arnold G.J."/>
            <person name="Basu M.K."/>
            <person name="Bauer D.J."/>
            <person name="Caceres C.E."/>
            <person name="Carmel L."/>
            <person name="Casola C."/>
            <person name="Choi J.H."/>
            <person name="Detter J.C."/>
            <person name="Dong Q."/>
            <person name="Dusheyko S."/>
            <person name="Eads B.D."/>
            <person name="Frohlich T."/>
            <person name="Geiler-Samerotte K.A."/>
            <person name="Gerlach D."/>
            <person name="Hatcher P."/>
            <person name="Jogdeo S."/>
            <person name="Krijgsveld J."/>
            <person name="Kriventseva E.V."/>
            <person name="Kultz D."/>
            <person name="Laforsch C."/>
            <person name="Lindquist E."/>
            <person name="Lopez J."/>
            <person name="Manak J.R."/>
            <person name="Muller J."/>
            <person name="Pangilinan J."/>
            <person name="Patwardhan R.P."/>
            <person name="Pitluck S."/>
            <person name="Pritham E.J."/>
            <person name="Rechtsteiner A."/>
            <person name="Rho M."/>
            <person name="Rogozin I.B."/>
            <person name="Sakarya O."/>
            <person name="Salamov A."/>
            <person name="Schaack S."/>
            <person name="Shapiro H."/>
            <person name="Shiga Y."/>
            <person name="Skalitzky C."/>
            <person name="Smith Z."/>
            <person name="Souvorov A."/>
            <person name="Sung W."/>
            <person name="Tang Z."/>
            <person name="Tsuchiya D."/>
            <person name="Tu H."/>
            <person name="Vos H."/>
            <person name="Wang M."/>
            <person name="Wolf Y.I."/>
            <person name="Yamagata H."/>
            <person name="Yamada T."/>
            <person name="Ye Y."/>
            <person name="Shaw J.R."/>
            <person name="Andrews J."/>
            <person name="Crease T.J."/>
            <person name="Tang H."/>
            <person name="Lucas S.M."/>
            <person name="Robertson H.M."/>
            <person name="Bork P."/>
            <person name="Koonin E.V."/>
            <person name="Zdobnov E.M."/>
            <person name="Grigoriev I.V."/>
            <person name="Lynch M."/>
            <person name="Boore J.L."/>
        </authorList>
    </citation>
    <scope>NUCLEOTIDE SEQUENCE [LARGE SCALE GENOMIC DNA]</scope>
</reference>
<accession>E9HSL8</accession>
<dbReference type="InParanoid" id="E9HSL8"/>
<sequence length="61" mass="6800">MGDACEEEEEGLGQAMGGEEEVGIEDKVEQNEEGGEFKLEYVATEIIINYLLLTYYTTTSM</sequence>
<dbReference type="PhylomeDB" id="E9HSL8"/>
<dbReference type="Proteomes" id="UP000000305">
    <property type="component" value="Unassembled WGS sequence"/>
</dbReference>
<keyword evidence="3" id="KW-1185">Reference proteome</keyword>
<dbReference type="HOGENOM" id="CLU_2924931_0_0_1"/>
<organism evidence="2 3">
    <name type="scientific">Daphnia pulex</name>
    <name type="common">Water flea</name>
    <dbReference type="NCBI Taxonomy" id="6669"/>
    <lineage>
        <taxon>Eukaryota</taxon>
        <taxon>Metazoa</taxon>
        <taxon>Ecdysozoa</taxon>
        <taxon>Arthropoda</taxon>
        <taxon>Crustacea</taxon>
        <taxon>Branchiopoda</taxon>
        <taxon>Diplostraca</taxon>
        <taxon>Cladocera</taxon>
        <taxon>Anomopoda</taxon>
        <taxon>Daphniidae</taxon>
        <taxon>Daphnia</taxon>
    </lineage>
</organism>
<name>E9HSL8_DAPPU</name>
<protein>
    <submittedName>
        <fullName evidence="2">Uncharacterized protein</fullName>
    </submittedName>
</protein>
<feature type="compositionally biased region" description="Acidic residues" evidence="1">
    <location>
        <begin position="1"/>
        <end position="11"/>
    </location>
</feature>
<feature type="region of interest" description="Disordered" evidence="1">
    <location>
        <begin position="1"/>
        <end position="22"/>
    </location>
</feature>
<evidence type="ECO:0000313" key="3">
    <source>
        <dbReference type="Proteomes" id="UP000000305"/>
    </source>
</evidence>
<evidence type="ECO:0000256" key="1">
    <source>
        <dbReference type="SAM" id="MobiDB-lite"/>
    </source>
</evidence>
<dbReference type="EMBL" id="GL732754">
    <property type="protein sequence ID" value="EFX65252.1"/>
    <property type="molecule type" value="Genomic_DNA"/>
</dbReference>
<proteinExistence type="predicted"/>
<evidence type="ECO:0000313" key="2">
    <source>
        <dbReference type="EMBL" id="EFX65252.1"/>
    </source>
</evidence>
<gene>
    <name evidence="2" type="ORF">DAPPUDRAFT_264954</name>
</gene>
<dbReference type="KEGG" id="dpx:DAPPUDRAFT_264954"/>